<dbReference type="EnsemblPlants" id="AET0Gv20013500.5">
    <property type="protein sequence ID" value="AET0Gv20013500.5"/>
    <property type="gene ID" value="AET0Gv20013500"/>
</dbReference>
<accession>A0A452XBV2</accession>
<organism evidence="1 2">
    <name type="scientific">Aegilops tauschii subsp. strangulata</name>
    <name type="common">Goatgrass</name>
    <dbReference type="NCBI Taxonomy" id="200361"/>
    <lineage>
        <taxon>Eukaryota</taxon>
        <taxon>Viridiplantae</taxon>
        <taxon>Streptophyta</taxon>
        <taxon>Embryophyta</taxon>
        <taxon>Tracheophyta</taxon>
        <taxon>Spermatophyta</taxon>
        <taxon>Magnoliopsida</taxon>
        <taxon>Liliopsida</taxon>
        <taxon>Poales</taxon>
        <taxon>Poaceae</taxon>
        <taxon>BOP clade</taxon>
        <taxon>Pooideae</taxon>
        <taxon>Triticodae</taxon>
        <taxon>Triticeae</taxon>
        <taxon>Triticinae</taxon>
        <taxon>Aegilops</taxon>
    </lineage>
</organism>
<reference evidence="2" key="2">
    <citation type="journal article" date="2017" name="Nat. Plants">
        <title>The Aegilops tauschii genome reveals multiple impacts of transposons.</title>
        <authorList>
            <person name="Zhao G."/>
            <person name="Zou C."/>
            <person name="Li K."/>
            <person name="Wang K."/>
            <person name="Li T."/>
            <person name="Gao L."/>
            <person name="Zhang X."/>
            <person name="Wang H."/>
            <person name="Yang Z."/>
            <person name="Liu X."/>
            <person name="Jiang W."/>
            <person name="Mao L."/>
            <person name="Kong X."/>
            <person name="Jiao Y."/>
            <person name="Jia J."/>
        </authorList>
    </citation>
    <scope>NUCLEOTIDE SEQUENCE [LARGE SCALE GENOMIC DNA]</scope>
    <source>
        <strain evidence="2">cv. AL8/78</strain>
    </source>
</reference>
<dbReference type="Gramene" id="AET0Gv20013500.5">
    <property type="protein sequence ID" value="AET0Gv20013500.5"/>
    <property type="gene ID" value="AET0Gv20013500"/>
</dbReference>
<keyword evidence="2" id="KW-1185">Reference proteome</keyword>
<sequence length="44" mass="5113">MEHNKAPGLDGFSAEFYQCFWDVIKADLVQLFNQLHSEDLDIAR</sequence>
<proteinExistence type="predicted"/>
<evidence type="ECO:0008006" key="3">
    <source>
        <dbReference type="Google" id="ProtNLM"/>
    </source>
</evidence>
<evidence type="ECO:0000313" key="2">
    <source>
        <dbReference type="Proteomes" id="UP000015105"/>
    </source>
</evidence>
<reference evidence="1" key="3">
    <citation type="submission" date="2019-03" db="UniProtKB">
        <authorList>
            <consortium name="EnsemblPlants"/>
        </authorList>
    </citation>
    <scope>IDENTIFICATION</scope>
</reference>
<protein>
    <recommendedName>
        <fullName evidence="3">Reverse transcriptase domain-containing protein</fullName>
    </recommendedName>
</protein>
<name>A0A452XBV2_AEGTS</name>
<dbReference type="AlphaFoldDB" id="A0A452XBV2"/>
<reference evidence="2" key="1">
    <citation type="journal article" date="2014" name="Science">
        <title>Ancient hybridizations among the ancestral genomes of bread wheat.</title>
        <authorList>
            <consortium name="International Wheat Genome Sequencing Consortium,"/>
            <person name="Marcussen T."/>
            <person name="Sandve S.R."/>
            <person name="Heier L."/>
            <person name="Spannagl M."/>
            <person name="Pfeifer M."/>
            <person name="Jakobsen K.S."/>
            <person name="Wulff B.B."/>
            <person name="Steuernagel B."/>
            <person name="Mayer K.F."/>
            <person name="Olsen O.A."/>
        </authorList>
    </citation>
    <scope>NUCLEOTIDE SEQUENCE [LARGE SCALE GENOMIC DNA]</scope>
    <source>
        <strain evidence="2">cv. AL8/78</strain>
    </source>
</reference>
<dbReference type="Proteomes" id="UP000015105">
    <property type="component" value="Unassembled WGS sequence"/>
</dbReference>
<evidence type="ECO:0000313" key="1">
    <source>
        <dbReference type="EnsemblPlants" id="AET0Gv20013500.5"/>
    </source>
</evidence>